<evidence type="ECO:0000256" key="2">
    <source>
        <dbReference type="ARBA" id="ARBA00022723"/>
    </source>
</evidence>
<dbReference type="Gene3D" id="3.40.630.10">
    <property type="entry name" value="Zn peptidases"/>
    <property type="match status" value="1"/>
</dbReference>
<dbReference type="RefSeq" id="WP_260277210.1">
    <property type="nucleotide sequence ID" value="NZ_JANAVZ010000005.1"/>
</dbReference>
<proteinExistence type="predicted"/>
<evidence type="ECO:0000259" key="5">
    <source>
        <dbReference type="Pfam" id="PF24827"/>
    </source>
</evidence>
<feature type="domain" description="Succinylglutamate desuccinylase/Aspartoacylase catalytic" evidence="5">
    <location>
        <begin position="48"/>
        <end position="234"/>
    </location>
</feature>
<dbReference type="PIRSF" id="PIRSF039012">
    <property type="entry name" value="ASP"/>
    <property type="match status" value="1"/>
</dbReference>
<reference evidence="6 7" key="1">
    <citation type="submission" date="2022-04" db="EMBL/GenBank/DDBJ databases">
        <title>Paracoccus sp. YLB-12 draft genome sequence.</title>
        <authorList>
            <person name="Yu L."/>
        </authorList>
    </citation>
    <scope>NUCLEOTIDE SEQUENCE [LARGE SCALE GENOMIC DNA]</scope>
    <source>
        <strain evidence="6 7">YLB-12</strain>
    </source>
</reference>
<comment type="cofactor">
    <cofactor evidence="1">
        <name>Zn(2+)</name>
        <dbReference type="ChEBI" id="CHEBI:29105"/>
    </cofactor>
</comment>
<dbReference type="InterPro" id="IPR055438">
    <property type="entry name" value="AstE_AspA_cat"/>
</dbReference>
<gene>
    <name evidence="6" type="primary">doeB</name>
    <name evidence="6" type="ORF">MU516_10700</name>
</gene>
<keyword evidence="2" id="KW-0479">Metal-binding</keyword>
<keyword evidence="4" id="KW-0862">Zinc</keyword>
<dbReference type="Pfam" id="PF24827">
    <property type="entry name" value="AstE_AspA_cat"/>
    <property type="match status" value="1"/>
</dbReference>
<evidence type="ECO:0000256" key="3">
    <source>
        <dbReference type="ARBA" id="ARBA00022801"/>
    </source>
</evidence>
<name>A0ABT2K9X5_9RHOB</name>
<dbReference type="CDD" id="cd06252">
    <property type="entry name" value="M14_ASTE_ASPA-like"/>
    <property type="match status" value="1"/>
</dbReference>
<dbReference type="InterPro" id="IPR053138">
    <property type="entry name" value="N-alpha-Ac-DABA_deacetylase"/>
</dbReference>
<dbReference type="NCBIfam" id="TIGR02994">
    <property type="entry name" value="ectoine_eutE"/>
    <property type="match status" value="1"/>
</dbReference>
<keyword evidence="3 6" id="KW-0378">Hydrolase</keyword>
<evidence type="ECO:0000256" key="4">
    <source>
        <dbReference type="ARBA" id="ARBA00022833"/>
    </source>
</evidence>
<dbReference type="InterPro" id="IPR014336">
    <property type="entry name" value="DoeB"/>
</dbReference>
<dbReference type="GO" id="GO:0016787">
    <property type="term" value="F:hydrolase activity"/>
    <property type="evidence" value="ECO:0007669"/>
    <property type="project" value="UniProtKB-KW"/>
</dbReference>
<protein>
    <submittedName>
        <fullName evidence="6">N(2)-acetyl-L-2,4-diaminobutanoate deacetylase DoeB</fullName>
        <ecNumber evidence="6">3.5.1.125</ecNumber>
    </submittedName>
</protein>
<evidence type="ECO:0000256" key="1">
    <source>
        <dbReference type="ARBA" id="ARBA00001947"/>
    </source>
</evidence>
<evidence type="ECO:0000313" key="6">
    <source>
        <dbReference type="EMBL" id="MCT4333330.1"/>
    </source>
</evidence>
<dbReference type="Proteomes" id="UP001320702">
    <property type="component" value="Unassembled WGS sequence"/>
</dbReference>
<dbReference type="EC" id="3.5.1.125" evidence="6"/>
<comment type="caution">
    <text evidence="6">The sequence shown here is derived from an EMBL/GenBank/DDBJ whole genome shotgun (WGS) entry which is preliminary data.</text>
</comment>
<dbReference type="PANTHER" id="PTHR37326:SF1">
    <property type="entry name" value="BLL3975 PROTEIN"/>
    <property type="match status" value="1"/>
</dbReference>
<dbReference type="EMBL" id="JANAVZ010000005">
    <property type="protein sequence ID" value="MCT4333330.1"/>
    <property type="molecule type" value="Genomic_DNA"/>
</dbReference>
<accession>A0ABT2K9X5</accession>
<organism evidence="6 7">
    <name type="scientific">Paracoccus maritimus</name>
    <dbReference type="NCBI Taxonomy" id="2933292"/>
    <lineage>
        <taxon>Bacteria</taxon>
        <taxon>Pseudomonadati</taxon>
        <taxon>Pseudomonadota</taxon>
        <taxon>Alphaproteobacteria</taxon>
        <taxon>Rhodobacterales</taxon>
        <taxon>Paracoccaceae</taxon>
        <taxon>Paracoccus</taxon>
    </lineage>
</organism>
<keyword evidence="7" id="KW-1185">Reference proteome</keyword>
<sequence length="329" mass="35299">MSVNPISPTLDLDARGKHHGFLRLPYSRNDSAWGSVMIPITVIANGEGPTALLTGGNHGDEYEGPIALQALSWEIQPEDVSGRVIIVPYMNYPAFRTGTRVSPIDQVNLNRAFPGRPDGTVSQKIAHYFADVLVPMADIVLDYHSGGKTLDFLPYAAAHYLDDKDQQAKCVEAVRAFGAPYTMMMLEIDSVGMFDTTVEGQGKVFVTTELGGGGTATARSAEIAMRGARNVLRHAGILSGQIDCPEDSVMLDMPDGDCFHFATRDGLMHPLADLGDQVKAGQPIAQIWPPDRTGVAPVEVMANRDGVIAARHFPGLIQSGDCVAVIATL</sequence>
<dbReference type="SUPFAM" id="SSF53187">
    <property type="entry name" value="Zn-dependent exopeptidases"/>
    <property type="match status" value="1"/>
</dbReference>
<dbReference type="InterPro" id="IPR043795">
    <property type="entry name" value="N-alpha-Ac-DABA-like"/>
</dbReference>
<evidence type="ECO:0000313" key="7">
    <source>
        <dbReference type="Proteomes" id="UP001320702"/>
    </source>
</evidence>
<dbReference type="PANTHER" id="PTHR37326">
    <property type="entry name" value="BLL3975 PROTEIN"/>
    <property type="match status" value="1"/>
</dbReference>